<dbReference type="RefSeq" id="WP_009182828.1">
    <property type="nucleotide sequence ID" value="NZ_CM001368.1"/>
</dbReference>
<dbReference type="HOGENOM" id="CLU_2464101_0_0_7"/>
<accession>G7QC58</accession>
<reference evidence="2" key="1">
    <citation type="journal article" date="2015" name="Genome Announc.">
        <title>High-Quality Draft Genome Sequence of Desulfovibrio carbinoliphilus FW-101-2B, an Organic Acid-Oxidizing Sulfate-Reducing Bacterium Isolated from Uranium(VI)-Contaminated Groundwater.</title>
        <authorList>
            <person name="Ramsay B.D."/>
            <person name="Hwang C."/>
            <person name="Woo H.L."/>
            <person name="Carroll S.L."/>
            <person name="Lucas S."/>
            <person name="Han J."/>
            <person name="Lapidus A.L."/>
            <person name="Cheng J.F."/>
            <person name="Goodwin L.A."/>
            <person name="Pitluck S."/>
            <person name="Peters L."/>
            <person name="Chertkov O."/>
            <person name="Held B."/>
            <person name="Detter J.C."/>
            <person name="Han C.S."/>
            <person name="Tapia R."/>
            <person name="Land M.L."/>
            <person name="Hauser L.J."/>
            <person name="Kyrpides N.C."/>
            <person name="Ivanova N.N."/>
            <person name="Mikhailova N."/>
            <person name="Pagani I."/>
            <person name="Woyke T."/>
            <person name="Arkin A.P."/>
            <person name="Dehal P."/>
            <person name="Chivian D."/>
            <person name="Criddle C.S."/>
            <person name="Wu W."/>
            <person name="Chakraborty R."/>
            <person name="Hazen T.C."/>
            <person name="Fields M.W."/>
        </authorList>
    </citation>
    <scope>NUCLEOTIDE SEQUENCE [LARGE SCALE GENOMIC DNA]</scope>
    <source>
        <strain evidence="2">FW-101-2B</strain>
    </source>
</reference>
<dbReference type="EMBL" id="CM001368">
    <property type="protein sequence ID" value="EHJ49504.1"/>
    <property type="molecule type" value="Genomic_DNA"/>
</dbReference>
<dbReference type="AlphaFoldDB" id="G7QC58"/>
<dbReference type="STRING" id="694327.DFW101_3508"/>
<dbReference type="Proteomes" id="UP000004662">
    <property type="component" value="Chromosome"/>
</dbReference>
<proteinExistence type="predicted"/>
<dbReference type="eggNOG" id="ENOG502ZGW8">
    <property type="taxonomic scope" value="Bacteria"/>
</dbReference>
<protein>
    <recommendedName>
        <fullName evidence="3">DNA-binding protein</fullName>
    </recommendedName>
</protein>
<evidence type="ECO:0000313" key="1">
    <source>
        <dbReference type="EMBL" id="EHJ49504.1"/>
    </source>
</evidence>
<organism evidence="1 2">
    <name type="scientific">Solidesulfovibrio carbinoliphilus subsp. oakridgensis</name>
    <dbReference type="NCBI Taxonomy" id="694327"/>
    <lineage>
        <taxon>Bacteria</taxon>
        <taxon>Pseudomonadati</taxon>
        <taxon>Thermodesulfobacteriota</taxon>
        <taxon>Desulfovibrionia</taxon>
        <taxon>Desulfovibrionales</taxon>
        <taxon>Desulfovibrionaceae</taxon>
        <taxon>Solidesulfovibrio</taxon>
    </lineage>
</organism>
<gene>
    <name evidence="1" type="ORF">DFW101_3508</name>
</gene>
<keyword evidence="2" id="KW-1185">Reference proteome</keyword>
<dbReference type="OrthoDB" id="5459607at2"/>
<sequence>MGNTQMAVEELRGLLPPIFAGQSIDELTGGAIIWRTILNARARKEVPVSCFVKSGRKVLVKRDPFLDWWRATLREEVGDDANE</sequence>
<evidence type="ECO:0000313" key="2">
    <source>
        <dbReference type="Proteomes" id="UP000004662"/>
    </source>
</evidence>
<name>G7QC58_9BACT</name>
<evidence type="ECO:0008006" key="3">
    <source>
        <dbReference type="Google" id="ProtNLM"/>
    </source>
</evidence>